<dbReference type="PANTHER" id="PTHR21016:SF25">
    <property type="entry name" value="TM2 DOMAIN-CONTAINING PROTEIN DDB_G0277895-RELATED"/>
    <property type="match status" value="1"/>
</dbReference>
<dbReference type="STRING" id="670386.D3B2N7"/>
<evidence type="ECO:0000256" key="5">
    <source>
        <dbReference type="ARBA" id="ARBA00023136"/>
    </source>
</evidence>
<comment type="similarity">
    <text evidence="2">Belongs to the TM2 family.</text>
</comment>
<sequence>MSHHHHHHHCPKSTGLTYLLWFFFGVFGVHRFYLQRYVSGFIYLFTLGIFGIGWLVDLFLIPSMVRHFNNHYFSEETVIVAPAPIIYQNQPYQPYQPQPQQYYAYGAPQVQQVQPVQPYQPQPAPYNPPAY</sequence>
<keyword evidence="3 6" id="KW-0812">Transmembrane</keyword>
<feature type="transmembrane region" description="Helical" evidence="6">
    <location>
        <begin position="40"/>
        <end position="61"/>
    </location>
</feature>
<gene>
    <name evidence="8" type="ORF">PPL_02651</name>
</gene>
<dbReference type="GeneID" id="31358174"/>
<keyword evidence="5 6" id="KW-0472">Membrane</keyword>
<evidence type="ECO:0000259" key="7">
    <source>
        <dbReference type="Pfam" id="PF05154"/>
    </source>
</evidence>
<evidence type="ECO:0000256" key="1">
    <source>
        <dbReference type="ARBA" id="ARBA00004141"/>
    </source>
</evidence>
<dbReference type="Proteomes" id="UP000001396">
    <property type="component" value="Unassembled WGS sequence"/>
</dbReference>
<evidence type="ECO:0000256" key="6">
    <source>
        <dbReference type="SAM" id="Phobius"/>
    </source>
</evidence>
<dbReference type="InterPro" id="IPR050932">
    <property type="entry name" value="TM2D1-3-like"/>
</dbReference>
<dbReference type="EMBL" id="ADBJ01000010">
    <property type="protein sequence ID" value="EFA83585.1"/>
    <property type="molecule type" value="Genomic_DNA"/>
</dbReference>
<comment type="subcellular location">
    <subcellularLocation>
        <location evidence="1">Membrane</location>
        <topology evidence="1">Multi-pass membrane protein</topology>
    </subcellularLocation>
</comment>
<dbReference type="Pfam" id="PF05154">
    <property type="entry name" value="TM2"/>
    <property type="match status" value="1"/>
</dbReference>
<protein>
    <submittedName>
        <fullName evidence="8">TM2 domain-containing protein</fullName>
    </submittedName>
</protein>
<feature type="domain" description="TM2" evidence="7">
    <location>
        <begin position="11"/>
        <end position="59"/>
    </location>
</feature>
<dbReference type="InterPro" id="IPR007829">
    <property type="entry name" value="TM2"/>
</dbReference>
<keyword evidence="9" id="KW-1185">Reference proteome</keyword>
<comment type="caution">
    <text evidence="8">The sequence shown here is derived from an EMBL/GenBank/DDBJ whole genome shotgun (WGS) entry which is preliminary data.</text>
</comment>
<dbReference type="AlphaFoldDB" id="D3B2N7"/>
<proteinExistence type="inferred from homology"/>
<evidence type="ECO:0000256" key="3">
    <source>
        <dbReference type="ARBA" id="ARBA00022692"/>
    </source>
</evidence>
<evidence type="ECO:0000256" key="4">
    <source>
        <dbReference type="ARBA" id="ARBA00022989"/>
    </source>
</evidence>
<dbReference type="OMA" id="QHYAPYQ"/>
<name>D3B2N7_HETP5</name>
<dbReference type="RefSeq" id="XP_020435702.1">
    <property type="nucleotide sequence ID" value="XM_020573630.1"/>
</dbReference>
<evidence type="ECO:0000256" key="2">
    <source>
        <dbReference type="ARBA" id="ARBA00008284"/>
    </source>
</evidence>
<keyword evidence="4 6" id="KW-1133">Transmembrane helix</keyword>
<reference evidence="8 9" key="1">
    <citation type="journal article" date="2011" name="Genome Res.">
        <title>Phylogeny-wide analysis of social amoeba genomes highlights ancient origins for complex intercellular communication.</title>
        <authorList>
            <person name="Heidel A.J."/>
            <person name="Lawal H.M."/>
            <person name="Felder M."/>
            <person name="Schilde C."/>
            <person name="Helps N.R."/>
            <person name="Tunggal B."/>
            <person name="Rivero F."/>
            <person name="John U."/>
            <person name="Schleicher M."/>
            <person name="Eichinger L."/>
            <person name="Platzer M."/>
            <person name="Noegel A.A."/>
            <person name="Schaap P."/>
            <person name="Gloeckner G."/>
        </authorList>
    </citation>
    <scope>NUCLEOTIDE SEQUENCE [LARGE SCALE GENOMIC DNA]</scope>
    <source>
        <strain evidence="9">ATCC 26659 / Pp 5 / PN500</strain>
    </source>
</reference>
<evidence type="ECO:0000313" key="8">
    <source>
        <dbReference type="EMBL" id="EFA83585.1"/>
    </source>
</evidence>
<organism evidence="8 9">
    <name type="scientific">Heterostelium pallidum (strain ATCC 26659 / Pp 5 / PN500)</name>
    <name type="common">Cellular slime mold</name>
    <name type="synonym">Polysphondylium pallidum</name>
    <dbReference type="NCBI Taxonomy" id="670386"/>
    <lineage>
        <taxon>Eukaryota</taxon>
        <taxon>Amoebozoa</taxon>
        <taxon>Evosea</taxon>
        <taxon>Eumycetozoa</taxon>
        <taxon>Dictyostelia</taxon>
        <taxon>Acytosteliales</taxon>
        <taxon>Acytosteliaceae</taxon>
        <taxon>Heterostelium</taxon>
    </lineage>
</organism>
<dbReference type="GO" id="GO:0016020">
    <property type="term" value="C:membrane"/>
    <property type="evidence" value="ECO:0007669"/>
    <property type="project" value="UniProtKB-SubCell"/>
</dbReference>
<feature type="transmembrane region" description="Helical" evidence="6">
    <location>
        <begin position="16"/>
        <end position="34"/>
    </location>
</feature>
<accession>D3B2N7</accession>
<dbReference type="PANTHER" id="PTHR21016">
    <property type="entry name" value="BETA-AMYLOID BINDING PROTEIN-RELATED"/>
    <property type="match status" value="1"/>
</dbReference>
<evidence type="ECO:0000313" key="9">
    <source>
        <dbReference type="Proteomes" id="UP000001396"/>
    </source>
</evidence>
<dbReference type="InParanoid" id="D3B2N7"/>